<dbReference type="CDD" id="cd04369">
    <property type="entry name" value="Bromodomain"/>
    <property type="match status" value="1"/>
</dbReference>
<feature type="compositionally biased region" description="Polar residues" evidence="4">
    <location>
        <begin position="1354"/>
        <end position="1366"/>
    </location>
</feature>
<dbReference type="Proteomes" id="UP000261420">
    <property type="component" value="Unplaced"/>
</dbReference>
<evidence type="ECO:0000256" key="2">
    <source>
        <dbReference type="PROSITE-ProRule" id="PRU00035"/>
    </source>
</evidence>
<dbReference type="GeneTree" id="ENSGT00390000011483"/>
<evidence type="ECO:0000313" key="6">
    <source>
        <dbReference type="Ensembl" id="ENSSDUP00000006634.1"/>
    </source>
</evidence>
<feature type="compositionally biased region" description="Basic residues" evidence="4">
    <location>
        <begin position="791"/>
        <end position="801"/>
    </location>
</feature>
<feature type="region of interest" description="Disordered" evidence="4">
    <location>
        <begin position="1350"/>
        <end position="1392"/>
    </location>
</feature>
<dbReference type="PANTHER" id="PTHR31095">
    <property type="entry name" value="RIKEN CDNA 9930021J03 GENE"/>
    <property type="match status" value="1"/>
</dbReference>
<feature type="coiled-coil region" evidence="3">
    <location>
        <begin position="294"/>
        <end position="322"/>
    </location>
</feature>
<evidence type="ECO:0000259" key="5">
    <source>
        <dbReference type="PROSITE" id="PS50014"/>
    </source>
</evidence>
<dbReference type="InterPro" id="IPR001487">
    <property type="entry name" value="Bromodomain"/>
</dbReference>
<evidence type="ECO:0000256" key="4">
    <source>
        <dbReference type="SAM" id="MobiDB-lite"/>
    </source>
</evidence>
<keyword evidence="1 2" id="KW-0103">Bromodomain</keyword>
<feature type="compositionally biased region" description="Basic and acidic residues" evidence="4">
    <location>
        <begin position="802"/>
        <end position="822"/>
    </location>
</feature>
<feature type="compositionally biased region" description="Basic and acidic residues" evidence="4">
    <location>
        <begin position="854"/>
        <end position="863"/>
    </location>
</feature>
<dbReference type="SMART" id="SM00297">
    <property type="entry name" value="BROMO"/>
    <property type="match status" value="1"/>
</dbReference>
<feature type="compositionally biased region" description="Polar residues" evidence="4">
    <location>
        <begin position="1606"/>
        <end position="1623"/>
    </location>
</feature>
<keyword evidence="7" id="KW-1185">Reference proteome</keyword>
<dbReference type="InterPro" id="IPR040214">
    <property type="entry name" value="BRD10"/>
</dbReference>
<feature type="region of interest" description="Disordered" evidence="4">
    <location>
        <begin position="2342"/>
        <end position="2364"/>
    </location>
</feature>
<feature type="compositionally biased region" description="Basic and acidic residues" evidence="4">
    <location>
        <begin position="558"/>
        <end position="571"/>
    </location>
</feature>
<feature type="compositionally biased region" description="Basic residues" evidence="4">
    <location>
        <begin position="840"/>
        <end position="853"/>
    </location>
</feature>
<feature type="compositionally biased region" description="Low complexity" evidence="4">
    <location>
        <begin position="1162"/>
        <end position="1186"/>
    </location>
</feature>
<dbReference type="Pfam" id="PF00439">
    <property type="entry name" value="Bromodomain"/>
    <property type="match status" value="1"/>
</dbReference>
<feature type="compositionally biased region" description="Basic and acidic residues" evidence="4">
    <location>
        <begin position="781"/>
        <end position="790"/>
    </location>
</feature>
<feature type="domain" description="Bromo" evidence="5">
    <location>
        <begin position="143"/>
        <end position="221"/>
    </location>
</feature>
<proteinExistence type="predicted"/>
<keyword evidence="3" id="KW-0175">Coiled coil</keyword>
<dbReference type="Ensembl" id="ENSSDUT00000006765.1">
    <property type="protein sequence ID" value="ENSSDUP00000006634.1"/>
    <property type="gene ID" value="ENSSDUG00000004895.1"/>
</dbReference>
<dbReference type="Pfam" id="PF23450">
    <property type="entry name" value="KIAA2026_hel"/>
    <property type="match status" value="1"/>
</dbReference>
<feature type="region of interest" description="Disordered" evidence="4">
    <location>
        <begin position="1161"/>
        <end position="1191"/>
    </location>
</feature>
<reference evidence="6" key="2">
    <citation type="submission" date="2025-09" db="UniProtKB">
        <authorList>
            <consortium name="Ensembl"/>
        </authorList>
    </citation>
    <scope>IDENTIFICATION</scope>
</reference>
<dbReference type="PANTHER" id="PTHR31095:SF3">
    <property type="entry name" value="RIKEN CDNA 9930021J03 GENE"/>
    <property type="match status" value="1"/>
</dbReference>
<dbReference type="SUPFAM" id="SSF47370">
    <property type="entry name" value="Bromodomain"/>
    <property type="match status" value="1"/>
</dbReference>
<feature type="region of interest" description="Disordered" evidence="4">
    <location>
        <begin position="772"/>
        <end position="863"/>
    </location>
</feature>
<reference evidence="6" key="1">
    <citation type="submission" date="2025-08" db="UniProtKB">
        <authorList>
            <consortium name="Ensembl"/>
        </authorList>
    </citation>
    <scope>IDENTIFICATION</scope>
</reference>
<feature type="region of interest" description="Disordered" evidence="4">
    <location>
        <begin position="1054"/>
        <end position="1099"/>
    </location>
</feature>
<evidence type="ECO:0000256" key="1">
    <source>
        <dbReference type="ARBA" id="ARBA00023117"/>
    </source>
</evidence>
<feature type="compositionally biased region" description="Polar residues" evidence="4">
    <location>
        <begin position="1054"/>
        <end position="1083"/>
    </location>
</feature>
<feature type="region of interest" description="Disordered" evidence="4">
    <location>
        <begin position="552"/>
        <end position="586"/>
    </location>
</feature>
<dbReference type="InterPro" id="IPR056522">
    <property type="entry name" value="KIAA2026_hel"/>
</dbReference>
<protein>
    <submittedName>
        <fullName evidence="6">KIAA2026 ortholog</fullName>
    </submittedName>
</protein>
<name>A0A3B4TK82_SERDU</name>
<feature type="region of interest" description="Disordered" evidence="4">
    <location>
        <begin position="1606"/>
        <end position="1625"/>
    </location>
</feature>
<evidence type="ECO:0000256" key="3">
    <source>
        <dbReference type="SAM" id="Coils"/>
    </source>
</evidence>
<organism evidence="6 7">
    <name type="scientific">Seriola dumerili</name>
    <name type="common">Greater amberjack</name>
    <name type="synonym">Caranx dumerili</name>
    <dbReference type="NCBI Taxonomy" id="41447"/>
    <lineage>
        <taxon>Eukaryota</taxon>
        <taxon>Metazoa</taxon>
        <taxon>Chordata</taxon>
        <taxon>Craniata</taxon>
        <taxon>Vertebrata</taxon>
        <taxon>Euteleostomi</taxon>
        <taxon>Actinopterygii</taxon>
        <taxon>Neopterygii</taxon>
        <taxon>Teleostei</taxon>
        <taxon>Neoteleostei</taxon>
        <taxon>Acanthomorphata</taxon>
        <taxon>Carangaria</taxon>
        <taxon>Carangiformes</taxon>
        <taxon>Carangidae</taxon>
        <taxon>Seriola</taxon>
    </lineage>
</organism>
<accession>A0A3B4TK82</accession>
<dbReference type="OMA" id="KRFKLWS"/>
<dbReference type="Gene3D" id="1.20.920.10">
    <property type="entry name" value="Bromodomain-like"/>
    <property type="match status" value="1"/>
</dbReference>
<dbReference type="STRING" id="41447.ENSSDUP00000006634"/>
<evidence type="ECO:0000313" key="7">
    <source>
        <dbReference type="Proteomes" id="UP000261420"/>
    </source>
</evidence>
<dbReference type="InterPro" id="IPR036427">
    <property type="entry name" value="Bromodomain-like_sf"/>
</dbReference>
<dbReference type="PROSITE" id="PS50014">
    <property type="entry name" value="BROMODOMAIN_2"/>
    <property type="match status" value="1"/>
</dbReference>
<sequence>MDQGDMTDQITAACSQPLFYNQDLIVIDQDSAPQPSFDIMSSQSKVMSNSTEDPDLVITEEELSNGACEVETMVALHCPGDSGDVTGEGDHLALSNDDMSEFSNSDLSLPEVCISTNSNSFEEDMNYEVQQAYRIFTGFLLDKHKGITSPFLNPIGHQEAQHGIGGVRGRGQAQLRQSMCLRRMEEKFISQEYETITEFVADFRLMLENCYRYHGVDHWISKQAQKLEIMLEQKLTLLSRALREKTTLAVTSKGRFGAEEERGSGGTSTRRRLAPRSLATITVGGHESIMVQTLRLEEQQRAKEEKRQRELEKKEAEEMSAKEVEEWEQTLLSEASPHTVDTLWELPAIGHFLCLAQTALNLPEIVFFELERCLLMPRCSLLLSKIMSSLLSPPQRRATLHRRPALPYRRWESELRQRVMGWYRVVGASHDQPGRAEQLGLCHQFFSTLGEVSPLEEKPFHSLPFYQRVWLLKGLCDHVYETQKGVQDAVLAQPIHECRESVLGYDSKENAYIHFPHFCGADLRIYCQSPSTPPAFPFPSVWVKRVEIEAGTEGDESDGMKAEGNKSDRECFGGSMDTGDSDDFGKEKAESLGVFKRENGDGEEDKKRFKLWSLKKEEGSESGSSDGDSCEDSKMDLKIHTNSLTLSRTSLTGRSGVKMTFKEETVELEHQSKRLALKQEPGFSLSSMRTIKAETQEPCLSVGEHSYTGRSPARSVCLASPNKLVELKMEGESPSQGHQRPSCLERCNSKTSNVKSEEHDCCCGTTGLATQLSSESTQNSSEERVNDKIWTKKKKRKKKRGREQLPRVKGEHKQLQHVDRMRLSQAEAAKSAVRRVTTTIKRKDKKKKHKMGKKHESSKKIKDEPSVEPSFKLVCTSLEELRELISKTEDELDDLESTKKRLGRWYYRREAVKDLHSTLIRLLNELSPWEPKLVKAYQRNRLRLKKEFDDFKKHPEYNNFVREECISSSSSDEDEERGLGKEVFSLTDHYRRSEEEDLEHIVPRGLWSGASTRDFVADSAGETTATYVPPIHLKHPLASTEKGVSLLSRVQTGSTNITSTPDSGPQSRSELIPSNQSGESNSAWGAGFPAQTSLSPRPPILHPTTGLPKGYTPIPTLLAKSVGNKVTLMKRPADCPWFNNIDRKSKGSLVSLPTSAVATTKLSNAQSSPSSSQQNSQQMQAQGLQQTHVHSQPGMATVTAAPLKSPQAKPTQAVPKSPVQVVYKVPEGLGHLVRKDSSSPVKISVHPVMNQNTGEKVMQQVVILPSNLLIHKTEEKVSSLHQQQSKGIQVPVSKVASPLCMSTNVPGFTIPENRIPVQQVAPLKDARTMRTPSPSVSPRQQQGTLNAAGFKGSQVCSTQASTPQGVTPNPSPITTPSSAVSTESVKSTDPKQELKTVCIRDSQSILVTTRGGNTGIVKVQTSSDHNALGSLPTSPVITISPQFKAFLVSKTSPTFSPSAPSQTSPCTIPAVTNISVAQPQKQVPSVLKPPSTVTTPMHTAVTGSIPVTGAGSQTAVTVALSQGSNTSTCSTVAAKPGQLAQAAAAGSHFQASLVKNTVVVPSLSTSGVSQVLTQAEVISKSGVKRASTDERSQVTKYILVTPSSSSTSNVALPTGTPSSTKSLPGSRVMFISQPTATSSTTSMGSIPKQTIATGASGQLLNTSLSTQTRKTGKIPGQPIGSGNSEALSKVKNISLPSGVQIQLSGKTTTIGQTIGALSCSPSKSTPVSVSDTGCPASTASGLVLVASSNTITTCSTQLATYASLTTSSHLQGIPSFPMISQTGLSTSTGATLPTGNVIKKDLGMCASGPCSFPAQQTTTVQSSQAQTSTPALVRQHSKIQSGIGEETSSFLASTQVALNKTCTSISSATTTSIPFTTSATGTIQQRIVINTSTPLAAGTQILLNSARFVVPPQGLGPGSHVLIISSPAPQQVPSTSATSIGASLPSHGASNVTVAPRAPVLPQSPARLSGVPAASSPFVACTPAVGPSLLATTPSVTPVQLTGTPGQGSTLLPSKTNVVSALPRLPAVHACPFASPHVGTPTLVSSPPRLGSVPALLSPEVTTAPAFGPALAAIRLAVGTPRQAECSSNILPAVANPLPRLSAPLSSLPVLPSPSAVSLPSPVIPVPTPLSAAGPLVAGTPLHSSPSAQQVLSVTTPGPGIQPQQTAVRIAAPSTALSQVLLPSGLGNTSVKKQLPAGMQPVLAGTRTQVLPTVAVPPIVSAVSRMQTLPIATVPPIGSTVNAFETAPVVTTPPSSTTVIITPAQPITSLKTNNTIHPPVILTNQALGKHSLQTSALGMHTNVASKLLISPDGAVLSTAQCQVNPVELNACPKPLDALVVSPNSSTGALHTHDSSLQPSQANTK</sequence>